<dbReference type="Gene3D" id="1.10.101.10">
    <property type="entry name" value="PGBD-like superfamily/PGBD"/>
    <property type="match status" value="2"/>
</dbReference>
<dbReference type="GO" id="GO:0008233">
    <property type="term" value="F:peptidase activity"/>
    <property type="evidence" value="ECO:0007669"/>
    <property type="project" value="InterPro"/>
</dbReference>
<dbReference type="GO" id="GO:0006508">
    <property type="term" value="P:proteolysis"/>
    <property type="evidence" value="ECO:0007669"/>
    <property type="project" value="InterPro"/>
</dbReference>
<evidence type="ECO:0000256" key="1">
    <source>
        <dbReference type="SAM" id="MobiDB-lite"/>
    </source>
</evidence>
<dbReference type="InterPro" id="IPR002477">
    <property type="entry name" value="Peptidoglycan-bd-like"/>
</dbReference>
<reference evidence="5" key="1">
    <citation type="submission" date="2023-01" db="EMBL/GenBank/DDBJ databases">
        <authorList>
            <person name="Bendele M."/>
            <person name="Baldwin A.R."/>
            <person name="Chauncey H.A."/>
            <person name="Connelly K.A."/>
            <person name="Daniel I."/>
            <person name="Fitzgerald E.B."/>
            <person name="McKinney B.E."/>
            <person name="Murray D.M."/>
            <person name="Parshall S."/>
            <person name="Stokes L.T."/>
            <person name="Tanaka K.N."/>
            <person name="Vinson E.C."/>
            <person name="Klevikis C."/>
            <person name="Temple L."/>
            <person name="Utz L."/>
            <person name="Rinehart C.A."/>
            <person name="Garlena R.A."/>
            <person name="Russell D.A."/>
            <person name="Jacobs-Sera D."/>
            <person name="Hatfull G.F."/>
        </authorList>
    </citation>
    <scope>NUCLEOTIDE SEQUENCE [LARGE SCALE GENOMIC DNA]</scope>
</reference>
<feature type="region of interest" description="Disordered" evidence="1">
    <location>
        <begin position="66"/>
        <end position="88"/>
    </location>
</feature>
<organism evidence="4 5">
    <name type="scientific">Microbacterium phage Caron</name>
    <dbReference type="NCBI Taxonomy" id="3028494"/>
    <lineage>
        <taxon>Viruses</taxon>
        <taxon>Duplodnaviria</taxon>
        <taxon>Heunggongvirae</taxon>
        <taxon>Uroviricota</taxon>
        <taxon>Caudoviricetes</taxon>
        <taxon>Casidaviridae</taxon>
        <taxon>Barnstormervirus</taxon>
        <taxon>Barnstormervirus caron</taxon>
    </lineage>
</organism>
<dbReference type="Proteomes" id="UP001219759">
    <property type="component" value="Segment"/>
</dbReference>
<evidence type="ECO:0000259" key="3">
    <source>
        <dbReference type="Pfam" id="PF02557"/>
    </source>
</evidence>
<gene>
    <name evidence="4" type="primary">20</name>
    <name evidence="4" type="ORF">SEA_CARON_20</name>
</gene>
<dbReference type="Pfam" id="PF02557">
    <property type="entry name" value="VanY"/>
    <property type="match status" value="1"/>
</dbReference>
<dbReference type="SUPFAM" id="SSF47090">
    <property type="entry name" value="PGBD-like"/>
    <property type="match status" value="2"/>
</dbReference>
<evidence type="ECO:0000259" key="2">
    <source>
        <dbReference type="Pfam" id="PF01471"/>
    </source>
</evidence>
<proteinExistence type="predicted"/>
<evidence type="ECO:0000313" key="4">
    <source>
        <dbReference type="EMBL" id="WDS52046.1"/>
    </source>
</evidence>
<dbReference type="Gene3D" id="3.30.1380.10">
    <property type="match status" value="1"/>
</dbReference>
<name>A0AAE9ZNN1_9CAUD</name>
<feature type="domain" description="Peptidoglycan binding-like" evidence="2">
    <location>
        <begin position="145"/>
        <end position="198"/>
    </location>
</feature>
<dbReference type="CDD" id="cd14814">
    <property type="entry name" value="Peptidase_M15"/>
    <property type="match status" value="1"/>
</dbReference>
<dbReference type="InterPro" id="IPR036365">
    <property type="entry name" value="PGBD-like_sf"/>
</dbReference>
<dbReference type="EMBL" id="OQ190481">
    <property type="protein sequence ID" value="WDS52046.1"/>
    <property type="molecule type" value="Genomic_DNA"/>
</dbReference>
<feature type="domain" description="D-alanyl-D-alanine carboxypeptidase-like core" evidence="3">
    <location>
        <begin position="12"/>
        <end position="134"/>
    </location>
</feature>
<sequence>MGYKYETINGQRVEVTVAANFKRLRAEFKRVFGLDLLVTSGTRTRAEQERLYHGWINRLPGFNLAAKPGSSNHEESGPRGPRALDLRDSGKDAGVTVIGSKRSNWLAANAPRFGFKNAGHYFSPREGWHYEYTGSLNGGGISYSEDTKKRQEWLNKSRGEKLTVDGLQGPATTAAIKRYQTFLGITADGIWGPATQKAHQPYYDRVMAPKPAKPAPATSSRILRRGSRGDLVKKLQSTLRRNYSLYASKLVADGIYGPATEKVVREFQRRAGLKVDGIAGPDTLRKLGI</sequence>
<dbReference type="InterPro" id="IPR009045">
    <property type="entry name" value="Zn_M74/Hedgehog-like"/>
</dbReference>
<keyword evidence="5" id="KW-1185">Reference proteome</keyword>
<dbReference type="Pfam" id="PF01471">
    <property type="entry name" value="PG_binding_1"/>
    <property type="match status" value="2"/>
</dbReference>
<protein>
    <submittedName>
        <fullName evidence="4">Endolysin</fullName>
    </submittedName>
</protein>
<evidence type="ECO:0000313" key="5">
    <source>
        <dbReference type="Proteomes" id="UP001219759"/>
    </source>
</evidence>
<dbReference type="InterPro" id="IPR003709">
    <property type="entry name" value="VanY-like_core_dom"/>
</dbReference>
<accession>A0AAE9ZNN1</accession>
<dbReference type="InterPro" id="IPR036366">
    <property type="entry name" value="PGBDSf"/>
</dbReference>
<feature type="compositionally biased region" description="Basic and acidic residues" evidence="1">
    <location>
        <begin position="72"/>
        <end position="88"/>
    </location>
</feature>
<feature type="domain" description="Peptidoglycan binding-like" evidence="2">
    <location>
        <begin position="228"/>
        <end position="287"/>
    </location>
</feature>
<dbReference type="SUPFAM" id="SSF55166">
    <property type="entry name" value="Hedgehog/DD-peptidase"/>
    <property type="match status" value="1"/>
</dbReference>